<dbReference type="SUPFAM" id="SSF56112">
    <property type="entry name" value="Protein kinase-like (PK-like)"/>
    <property type="match status" value="1"/>
</dbReference>
<evidence type="ECO:0000259" key="11">
    <source>
        <dbReference type="PROSITE" id="PS50103"/>
    </source>
</evidence>
<dbReference type="InterPro" id="IPR041332">
    <property type="entry name" value="Pan3_CK"/>
</dbReference>
<dbReference type="PANTHER" id="PTHR12272">
    <property type="entry name" value="DEADENYLATION COMPLEX SUBUNIT PAN3"/>
    <property type="match status" value="1"/>
</dbReference>
<dbReference type="InterPro" id="IPR030844">
    <property type="entry name" value="PAN3"/>
</dbReference>
<feature type="compositionally biased region" description="Polar residues" evidence="9">
    <location>
        <begin position="1"/>
        <end position="11"/>
    </location>
</feature>
<comment type="caution">
    <text evidence="7">Lacks conserved residue(s) required for the propagation of feature annotation.</text>
</comment>
<dbReference type="OrthoDB" id="204958at2759"/>
<dbReference type="PROSITE" id="PS50103">
    <property type="entry name" value="ZF_C3H1"/>
    <property type="match status" value="1"/>
</dbReference>
<dbReference type="Pfam" id="PF25586">
    <property type="entry name" value="zf-CCCH_PAN3"/>
    <property type="match status" value="1"/>
</dbReference>
<evidence type="ECO:0000256" key="6">
    <source>
        <dbReference type="ARBA" id="ARBA00023054"/>
    </source>
</evidence>
<dbReference type="GO" id="GO:0000289">
    <property type="term" value="P:nuclear-transcribed mRNA poly(A) tail shortening"/>
    <property type="evidence" value="ECO:0007669"/>
    <property type="project" value="UniProtKB-UniRule"/>
</dbReference>
<evidence type="ECO:0000256" key="3">
    <source>
        <dbReference type="ARBA" id="ARBA00022664"/>
    </source>
</evidence>
<comment type="domain">
    <text evidence="7">The N-terminal zinc finger binds to poly(A) RNA.</text>
</comment>
<dbReference type="PANTHER" id="PTHR12272:SF11">
    <property type="entry name" value="PAN2-PAN3 DEADENYLATION COMPLEX SUBUNIT PAN3"/>
    <property type="match status" value="1"/>
</dbReference>
<feature type="region of interest" description="Knob domain" evidence="7">
    <location>
        <begin position="531"/>
        <end position="623"/>
    </location>
</feature>
<feature type="binding site" evidence="7">
    <location>
        <begin position="329"/>
        <end position="336"/>
    </location>
    <ligand>
        <name>ATP</name>
        <dbReference type="ChEBI" id="CHEBI:30616"/>
    </ligand>
</feature>
<evidence type="ECO:0000256" key="1">
    <source>
        <dbReference type="ARBA" id="ARBA00004496"/>
    </source>
</evidence>
<dbReference type="Pfam" id="PF00069">
    <property type="entry name" value="Pkinase"/>
    <property type="match status" value="1"/>
</dbReference>
<comment type="similarity">
    <text evidence="7">Belongs to the protein kinase superfamily. PAN3 family.</text>
</comment>
<evidence type="ECO:0000256" key="5">
    <source>
        <dbReference type="ARBA" id="ARBA00022840"/>
    </source>
</evidence>
<comment type="subunit">
    <text evidence="7">Homodimer. Forms a heterotrimer with a catalytic subunit PAN2 to form the poly(A)-nuclease (PAN) deadenylation complex. Interacts (via PAM-2 motif) with poly(A)-binding protein PAB1 (via PABC domain), conferring substrate specificity of the enzyme complex.</text>
</comment>
<dbReference type="GO" id="GO:0005524">
    <property type="term" value="F:ATP binding"/>
    <property type="evidence" value="ECO:0007669"/>
    <property type="project" value="UniProtKB-UniRule"/>
</dbReference>
<comment type="subcellular location">
    <subcellularLocation>
        <location evidence="1 7">Cytoplasm</location>
    </subcellularLocation>
</comment>
<evidence type="ECO:0000313" key="13">
    <source>
        <dbReference type="Proteomes" id="UP000703269"/>
    </source>
</evidence>
<proteinExistence type="inferred from homology"/>
<comment type="domain">
    <text evidence="7">Contains a pseudokinase domain. The protein kinase domain is predicted to be catalytically inactive because some of the residues important for catalytic activity are substituted and it lacks the equivalent of the binding site for a peptide substrate. However, it has retained an ATP-binding site and ATP-binding is required for mRNA degradation, stimulating the activity of the PAN2 nuclease in vitro. The nucleotide-binding site is juxtaposed to the RNase active site of PAN2 in the complex and may actually bind nucleosides of a poly(A) RNA rather than ATP, feeding the poly(A)-tail to the active site of the deadenylase and thus increasing the efficiency with which this distributive enzyme degrades oligo(A) RNAs.</text>
</comment>
<organism evidence="12 13">
    <name type="scientific">Phanerochaete sordida</name>
    <dbReference type="NCBI Taxonomy" id="48140"/>
    <lineage>
        <taxon>Eukaryota</taxon>
        <taxon>Fungi</taxon>
        <taxon>Dikarya</taxon>
        <taxon>Basidiomycota</taxon>
        <taxon>Agaricomycotina</taxon>
        <taxon>Agaricomycetes</taxon>
        <taxon>Polyporales</taxon>
        <taxon>Phanerochaetaceae</taxon>
        <taxon>Phanerochaete</taxon>
    </lineage>
</organism>
<keyword evidence="8" id="KW-0862">Zinc</keyword>
<keyword evidence="13" id="KW-1185">Reference proteome</keyword>
<feature type="compositionally biased region" description="Low complexity" evidence="9">
    <location>
        <begin position="16"/>
        <end position="28"/>
    </location>
</feature>
<evidence type="ECO:0000256" key="7">
    <source>
        <dbReference type="HAMAP-Rule" id="MF_03181"/>
    </source>
</evidence>
<evidence type="ECO:0000256" key="2">
    <source>
        <dbReference type="ARBA" id="ARBA00022490"/>
    </source>
</evidence>
<evidence type="ECO:0000313" key="12">
    <source>
        <dbReference type="EMBL" id="GJE92937.1"/>
    </source>
</evidence>
<keyword evidence="5 7" id="KW-0067">ATP-binding</keyword>
<keyword evidence="8" id="KW-0863">Zinc-finger</keyword>
<gene>
    <name evidence="7" type="primary">PAN3</name>
    <name evidence="12" type="ORF">PsYK624_090960</name>
</gene>
<keyword evidence="6 7" id="KW-0175">Coiled coil</keyword>
<dbReference type="HAMAP" id="MF_03181">
    <property type="entry name" value="PAN3"/>
    <property type="match status" value="1"/>
</dbReference>
<dbReference type="Gene3D" id="1.20.5.5160">
    <property type="match status" value="1"/>
</dbReference>
<dbReference type="GO" id="GO:0004672">
    <property type="term" value="F:protein kinase activity"/>
    <property type="evidence" value="ECO:0007669"/>
    <property type="project" value="InterPro"/>
</dbReference>
<dbReference type="PROSITE" id="PS50011">
    <property type="entry name" value="PROTEIN_KINASE_DOM"/>
    <property type="match status" value="1"/>
</dbReference>
<dbReference type="GO" id="GO:0008143">
    <property type="term" value="F:poly(A) binding"/>
    <property type="evidence" value="ECO:0007669"/>
    <property type="project" value="TreeGrafter"/>
</dbReference>
<keyword evidence="3 7" id="KW-0507">mRNA processing</keyword>
<keyword evidence="4 7" id="KW-0547">Nucleotide-binding</keyword>
<comment type="function">
    <text evidence="7">Regulatory subunit of the poly(A)-nuclease (PAN) deadenylation complex, one of two cytoplasmic mRNA deadenylases involved in mRNA turnover. PAN specifically shortens poly(A) tails of RNA and the activity is stimulated by poly(A)-binding protein PAB1. PAN deadenylation is followed by rapid degradation of the shortened mRNA tails by the CCR4-NOT complex. Deadenylated mRNAs are then degraded by two alternative mechanisms, namely exosome-mediated 3'-5' exonucleolytic degradation, or deadenlyation-dependent mRNA decaping and subsequent 5'-3' exonucleolytic degradation by XRN1. May also be involved in post-transcriptional maturation of mRNA poly(A) tails. PAN3 acts as a positive regulator for PAN activity, recruiting the catalytic subunit PAN2 to mRNA via its interaction with RNA and with PAB1.</text>
</comment>
<feature type="region of interest" description="Disordered" evidence="9">
    <location>
        <begin position="1"/>
        <end position="37"/>
    </location>
</feature>
<dbReference type="Pfam" id="PF18101">
    <property type="entry name" value="Pan3_CK"/>
    <property type="match status" value="1"/>
</dbReference>
<feature type="domain" description="C3H1-type" evidence="11">
    <location>
        <begin position="33"/>
        <end position="62"/>
    </location>
</feature>
<reference evidence="12 13" key="1">
    <citation type="submission" date="2021-08" db="EMBL/GenBank/DDBJ databases">
        <title>Draft Genome Sequence of Phanerochaete sordida strain YK-624.</title>
        <authorList>
            <person name="Mori T."/>
            <person name="Dohra H."/>
            <person name="Suzuki T."/>
            <person name="Kawagishi H."/>
            <person name="Hirai H."/>
        </authorList>
    </citation>
    <scope>NUCLEOTIDE SEQUENCE [LARGE SCALE GENOMIC DNA]</scope>
    <source>
        <strain evidence="12 13">YK-624</strain>
    </source>
</reference>
<sequence length="623" mass="70057">MSFFSRPSSSAVKIVAPSASHSEPSSPKAPRKDSTQRQCRNILIYGSCKFQDKGCIYYHPPRDSSSPVPPDSPTPSAALPAQAVNAPVFVPKNPASPVPAPAVASTSHVPTFTPSAASPEYHYDETDTYDPQGPMSDANVDQEALDNLAEHFQALDPSVNMNPYDQMGDMDYDAAMDPFYQSQSAFTRQPLNYHLYTHPRPEALQQRYFISDNVREELQRRSEALYASPAPGLNLPEETQGYHSLMPLESTAGERRKFGNWYSAVYKAVNSQDGVAYALRRIENYRLNSQAAFSSIESWARIKHPSLISVKEAFTTRAFNDNSLVVVYDYHPNAETMFEAHIKAKAPQFQNGRLQAQSNRIPERTLWSYIIQIASAIKTVHDAGLAVRVVDPTKVLVTGKNRVRISSCGIVDVLMYEARQDIAMLQQEDLVMFGRLILSLCCSNLGAVNNPQKSLENVGRNYPQEIRNIIVYLMQKPNPLKTIRQVCDMTKSQMLQELDESLNAADRLEGELMSELENGRLVRLLCKFGFIDERPEFARDPRWSETGDRYIVKLFRDYVFHQVDQNGQPVVNLSHVLTCLNKLDAGVDERIMLVSRDEQSCLVVSYREIKSCMESAFSELSGR</sequence>
<feature type="coiled-coil region" evidence="7">
    <location>
        <begin position="492"/>
        <end position="530"/>
    </location>
</feature>
<name>A0A9P3LGC2_9APHY</name>
<dbReference type="EMBL" id="BPQB01000029">
    <property type="protein sequence ID" value="GJE92937.1"/>
    <property type="molecule type" value="Genomic_DNA"/>
</dbReference>
<dbReference type="Gene3D" id="6.10.250.3160">
    <property type="match status" value="1"/>
</dbReference>
<dbReference type="InterPro" id="IPR011009">
    <property type="entry name" value="Kinase-like_dom_sf"/>
</dbReference>
<dbReference type="Gene3D" id="1.10.287.3700">
    <property type="match status" value="1"/>
</dbReference>
<evidence type="ECO:0000256" key="4">
    <source>
        <dbReference type="ARBA" id="ARBA00022741"/>
    </source>
</evidence>
<dbReference type="GO" id="GO:0000932">
    <property type="term" value="C:P-body"/>
    <property type="evidence" value="ECO:0007669"/>
    <property type="project" value="TreeGrafter"/>
</dbReference>
<evidence type="ECO:0000259" key="10">
    <source>
        <dbReference type="PROSITE" id="PS50011"/>
    </source>
</evidence>
<keyword evidence="2 7" id="KW-0963">Cytoplasm</keyword>
<feature type="domain" description="Protein kinase" evidence="10">
    <location>
        <begin position="251"/>
        <end position="513"/>
    </location>
</feature>
<dbReference type="GO" id="GO:0008270">
    <property type="term" value="F:zinc ion binding"/>
    <property type="evidence" value="ECO:0007669"/>
    <property type="project" value="UniProtKB-KW"/>
</dbReference>
<feature type="binding site" evidence="7">
    <location>
        <position position="280"/>
    </location>
    <ligand>
        <name>ATP</name>
        <dbReference type="ChEBI" id="CHEBI:30616"/>
    </ligand>
</feature>
<accession>A0A9P3LGC2</accession>
<dbReference type="InterPro" id="IPR000719">
    <property type="entry name" value="Prot_kinase_dom"/>
</dbReference>
<feature type="zinc finger region" description="C3H1-type" evidence="8">
    <location>
        <begin position="33"/>
        <end position="62"/>
    </location>
</feature>
<dbReference type="FunFam" id="1.10.287.3700:FF:000001">
    <property type="entry name" value="PAN2-PAN3 deadenylation complex subunit PAN3"/>
    <property type="match status" value="1"/>
</dbReference>
<dbReference type="Proteomes" id="UP000703269">
    <property type="component" value="Unassembled WGS sequence"/>
</dbReference>
<comment type="domain">
    <text evidence="7">The pseudokinase domain, the coiled-coil (CC), and C-terminal knob domain (CK) form a structural unit (PKC) that forms an extensive high-affinity interaction surface for PAN2.</text>
</comment>
<protein>
    <recommendedName>
        <fullName evidence="7">PAN2-PAN3 deadenylation complex subunit PAN3</fullName>
    </recommendedName>
    <alternativeName>
        <fullName evidence="7">PAB1P-dependent poly(A)-specific ribonuclease</fullName>
    </alternativeName>
    <alternativeName>
        <fullName evidence="7">Poly(A)-nuclease deadenylation complex subunit 3</fullName>
        <shortName evidence="7">PAN deadenylation complex subunit 3</shortName>
    </alternativeName>
</protein>
<comment type="caution">
    <text evidence="12">The sequence shown here is derived from an EMBL/GenBank/DDBJ whole genome shotgun (WGS) entry which is preliminary data.</text>
</comment>
<evidence type="ECO:0000256" key="8">
    <source>
        <dbReference type="PROSITE-ProRule" id="PRU00723"/>
    </source>
</evidence>
<keyword evidence="8" id="KW-0479">Metal-binding</keyword>
<dbReference type="GO" id="GO:0006397">
    <property type="term" value="P:mRNA processing"/>
    <property type="evidence" value="ECO:0007669"/>
    <property type="project" value="UniProtKB-KW"/>
</dbReference>
<dbReference type="Gene3D" id="1.10.510.10">
    <property type="entry name" value="Transferase(Phosphotransferase) domain 1"/>
    <property type="match status" value="1"/>
</dbReference>
<feature type="binding site" evidence="7">
    <location>
        <begin position="393"/>
        <end position="394"/>
    </location>
    <ligand>
        <name>ATP</name>
        <dbReference type="ChEBI" id="CHEBI:30616"/>
    </ligand>
</feature>
<dbReference type="AlphaFoldDB" id="A0A9P3LGC2"/>
<dbReference type="GO" id="GO:0031251">
    <property type="term" value="C:PAN complex"/>
    <property type="evidence" value="ECO:0007669"/>
    <property type="project" value="UniProtKB-UniRule"/>
</dbReference>
<evidence type="ECO:0000256" key="9">
    <source>
        <dbReference type="SAM" id="MobiDB-lite"/>
    </source>
</evidence>
<dbReference type="InterPro" id="IPR000571">
    <property type="entry name" value="Znf_CCCH"/>
</dbReference>